<evidence type="ECO:0000256" key="2">
    <source>
        <dbReference type="ARBA" id="ARBA00022448"/>
    </source>
</evidence>
<accession>A0A1L8QVF8</accession>
<dbReference type="GO" id="GO:0012505">
    <property type="term" value="C:endomembrane system"/>
    <property type="evidence" value="ECO:0007669"/>
    <property type="project" value="UniProtKB-SubCell"/>
</dbReference>
<evidence type="ECO:0000256" key="12">
    <source>
        <dbReference type="ARBA" id="ARBA00037847"/>
    </source>
</evidence>
<dbReference type="Pfam" id="PF00430">
    <property type="entry name" value="ATP-synt_B"/>
    <property type="match status" value="1"/>
</dbReference>
<dbReference type="RefSeq" id="WP_071874237.1">
    <property type="nucleotide sequence ID" value="NZ_JBHSHF010000014.1"/>
</dbReference>
<reference evidence="17 18" key="1">
    <citation type="submission" date="2014-12" db="EMBL/GenBank/DDBJ databases">
        <title>Draft genome sequences of 29 type strains of Enterococci.</title>
        <authorList>
            <person name="Zhong Z."/>
            <person name="Sun Z."/>
            <person name="Liu W."/>
            <person name="Zhang W."/>
            <person name="Zhang H."/>
        </authorList>
    </citation>
    <scope>NUCLEOTIDE SEQUENCE [LARGE SCALE GENOMIC DNA]</scope>
    <source>
        <strain evidence="17 18">DSM 17690</strain>
    </source>
</reference>
<dbReference type="GO" id="GO:0046933">
    <property type="term" value="F:proton-transporting ATP synthase activity, rotational mechanism"/>
    <property type="evidence" value="ECO:0007669"/>
    <property type="project" value="UniProtKB-UniRule"/>
</dbReference>
<proteinExistence type="inferred from homology"/>
<evidence type="ECO:0000256" key="11">
    <source>
        <dbReference type="ARBA" id="ARBA00025198"/>
    </source>
</evidence>
<keyword evidence="6 13" id="KW-0375">Hydrogen ion transport</keyword>
<keyword evidence="9 13" id="KW-0472">Membrane</keyword>
<evidence type="ECO:0000256" key="10">
    <source>
        <dbReference type="ARBA" id="ARBA00023310"/>
    </source>
</evidence>
<dbReference type="NCBIfam" id="TIGR01144">
    <property type="entry name" value="ATP_synt_b"/>
    <property type="match status" value="1"/>
</dbReference>
<reference evidence="16" key="2">
    <citation type="journal article" date="2021" name="PeerJ">
        <title>Extensive microbial diversity within the chicken gut microbiome revealed by metagenomics and culture.</title>
        <authorList>
            <person name="Gilroy R."/>
            <person name="Ravi A."/>
            <person name="Getino M."/>
            <person name="Pursley I."/>
            <person name="Horton D.L."/>
            <person name="Alikhan N.F."/>
            <person name="Baker D."/>
            <person name="Gharbi K."/>
            <person name="Hall N."/>
            <person name="Watson M."/>
            <person name="Adriaenssens E.M."/>
            <person name="Foster-Nyarko E."/>
            <person name="Jarju S."/>
            <person name="Secka A."/>
            <person name="Antonio M."/>
            <person name="Oren A."/>
            <person name="Chaudhuri R.R."/>
            <person name="La Ragione R."/>
            <person name="Hildebrand F."/>
            <person name="Pallen M.J."/>
        </authorList>
    </citation>
    <scope>NUCLEOTIDE SEQUENCE</scope>
    <source>
        <strain evidence="16">150</strain>
    </source>
</reference>
<evidence type="ECO:0000256" key="3">
    <source>
        <dbReference type="ARBA" id="ARBA00022475"/>
    </source>
</evidence>
<sequence>MLNQLVLLNAVGYQTTISSIVVVTGSFILLLVLIKKFAWEQIVEVFQKRADQINHDLDSAEESRVKAKKHEEIMMQRLSASQLEAATIVKEAKQVGEFNRQVILNETKEEVARMKEKAQAALLNEKEQALVEVKQEVAQLSIQLAEKILSHELSLENQEMLIDQYIDGLGSDYETR</sequence>
<keyword evidence="4 13" id="KW-0138">CF(0)</keyword>
<dbReference type="AlphaFoldDB" id="A0A1L8QVF8"/>
<keyword evidence="8 13" id="KW-0406">Ion transport</keyword>
<dbReference type="CDD" id="cd06503">
    <property type="entry name" value="ATP-synt_Fo_b"/>
    <property type="match status" value="1"/>
</dbReference>
<evidence type="ECO:0000256" key="14">
    <source>
        <dbReference type="RuleBase" id="RU003848"/>
    </source>
</evidence>
<evidence type="ECO:0000313" key="16">
    <source>
        <dbReference type="EMBL" id="MCC9274626.1"/>
    </source>
</evidence>
<organism evidence="17 18">
    <name type="scientific">Enterococcus aquimarinus</name>
    <dbReference type="NCBI Taxonomy" id="328396"/>
    <lineage>
        <taxon>Bacteria</taxon>
        <taxon>Bacillati</taxon>
        <taxon>Bacillota</taxon>
        <taxon>Bacilli</taxon>
        <taxon>Lactobacillales</taxon>
        <taxon>Enterococcaceae</taxon>
        <taxon>Enterococcus</taxon>
    </lineage>
</organism>
<gene>
    <name evidence="13 16" type="primary">atpF</name>
    <name evidence="16" type="ORF">K8V42_10100</name>
    <name evidence="17" type="ORF">RU93_GL001493</name>
</gene>
<keyword evidence="15" id="KW-0175">Coiled coil</keyword>
<evidence type="ECO:0000256" key="15">
    <source>
        <dbReference type="SAM" id="Coils"/>
    </source>
</evidence>
<dbReference type="PANTHER" id="PTHR33445">
    <property type="entry name" value="ATP SYNTHASE SUBUNIT B', CHLOROPLASTIC"/>
    <property type="match status" value="1"/>
</dbReference>
<keyword evidence="18" id="KW-1185">Reference proteome</keyword>
<comment type="caution">
    <text evidence="17">The sequence shown here is derived from an EMBL/GenBank/DDBJ whole genome shotgun (WGS) entry which is preliminary data.</text>
</comment>
<dbReference type="InterPro" id="IPR002146">
    <property type="entry name" value="ATP_synth_b/b'su_bac/chlpt"/>
</dbReference>
<evidence type="ECO:0000256" key="5">
    <source>
        <dbReference type="ARBA" id="ARBA00022692"/>
    </source>
</evidence>
<dbReference type="Proteomes" id="UP000182149">
    <property type="component" value="Unassembled WGS sequence"/>
</dbReference>
<dbReference type="GO" id="GO:0046961">
    <property type="term" value="F:proton-transporting ATPase activity, rotational mechanism"/>
    <property type="evidence" value="ECO:0007669"/>
    <property type="project" value="TreeGrafter"/>
</dbReference>
<evidence type="ECO:0000256" key="1">
    <source>
        <dbReference type="ARBA" id="ARBA00005513"/>
    </source>
</evidence>
<evidence type="ECO:0000256" key="7">
    <source>
        <dbReference type="ARBA" id="ARBA00022989"/>
    </source>
</evidence>
<comment type="function">
    <text evidence="13">Component of the F(0) channel, it forms part of the peripheral stalk, linking F(1) to F(0).</text>
</comment>
<dbReference type="PANTHER" id="PTHR33445:SF1">
    <property type="entry name" value="ATP SYNTHASE SUBUNIT B"/>
    <property type="match status" value="1"/>
</dbReference>
<comment type="similarity">
    <text evidence="1 13 14">Belongs to the ATPase B chain family.</text>
</comment>
<name>A0A1L8QVF8_9ENTE</name>
<dbReference type="OrthoDB" id="282095at2"/>
<reference evidence="16" key="3">
    <citation type="submission" date="2021-11" db="EMBL/GenBank/DDBJ databases">
        <authorList>
            <person name="Gilroy R."/>
        </authorList>
    </citation>
    <scope>NUCLEOTIDE SEQUENCE</scope>
    <source>
        <strain evidence="16">150</strain>
    </source>
</reference>
<comment type="subunit">
    <text evidence="13">F-type ATPases have 2 components, F(1) - the catalytic core - and F(0) - the membrane proton channel. F(1) has five subunits: alpha(3), beta(3), gamma(1), delta(1), epsilon(1). F(0) has three main subunits: a(1), b(2) and c(10-14). The alpha and beta chains form an alternating ring which encloses part of the gamma chain. F(1) is attached to F(0) by a central stalk formed by the gamma and epsilon chains, while a peripheral stalk is formed by the delta and b chains.</text>
</comment>
<comment type="function">
    <text evidence="11 13">F(1)F(0) ATP synthase produces ATP from ADP in the presence of a proton or sodium gradient. F-type ATPases consist of two structural domains, F(1) containing the extramembraneous catalytic core and F(0) containing the membrane proton channel, linked together by a central stalk and a peripheral stalk. During catalysis, ATP synthesis in the catalytic domain of F(1) is coupled via a rotary mechanism of the central stalk subunits to proton translocation.</text>
</comment>
<feature type="transmembrane region" description="Helical" evidence="13">
    <location>
        <begin position="12"/>
        <end position="34"/>
    </location>
</feature>
<dbReference type="InterPro" id="IPR005864">
    <property type="entry name" value="ATP_synth_F0_bsu_bac"/>
</dbReference>
<evidence type="ECO:0000313" key="17">
    <source>
        <dbReference type="EMBL" id="OJG11498.1"/>
    </source>
</evidence>
<keyword evidence="7 13" id="KW-1133">Transmembrane helix</keyword>
<evidence type="ECO:0000256" key="4">
    <source>
        <dbReference type="ARBA" id="ARBA00022547"/>
    </source>
</evidence>
<dbReference type="InterPro" id="IPR050059">
    <property type="entry name" value="ATP_synthase_B_chain"/>
</dbReference>
<protein>
    <recommendedName>
        <fullName evidence="13">ATP synthase subunit b</fullName>
    </recommendedName>
    <alternativeName>
        <fullName evidence="13">ATP synthase F(0) sector subunit b</fullName>
    </alternativeName>
    <alternativeName>
        <fullName evidence="13">ATPase subunit I</fullName>
    </alternativeName>
    <alternativeName>
        <fullName evidence="13">F-type ATPase subunit b</fullName>
        <shortName evidence="13">F-ATPase subunit b</shortName>
    </alternativeName>
</protein>
<dbReference type="EMBL" id="JAJJVO010000146">
    <property type="protein sequence ID" value="MCC9274626.1"/>
    <property type="molecule type" value="Genomic_DNA"/>
</dbReference>
<evidence type="ECO:0000256" key="13">
    <source>
        <dbReference type="HAMAP-Rule" id="MF_01398"/>
    </source>
</evidence>
<dbReference type="GO" id="GO:0045259">
    <property type="term" value="C:proton-transporting ATP synthase complex"/>
    <property type="evidence" value="ECO:0007669"/>
    <property type="project" value="UniProtKB-KW"/>
</dbReference>
<evidence type="ECO:0000256" key="9">
    <source>
        <dbReference type="ARBA" id="ARBA00023136"/>
    </source>
</evidence>
<keyword evidence="2 13" id="KW-0813">Transport</keyword>
<dbReference type="STRING" id="328396.RU93_GL001493"/>
<keyword evidence="3 13" id="KW-1003">Cell membrane</keyword>
<dbReference type="GO" id="GO:0005886">
    <property type="term" value="C:plasma membrane"/>
    <property type="evidence" value="ECO:0007669"/>
    <property type="project" value="UniProtKB-SubCell"/>
</dbReference>
<keyword evidence="10 13" id="KW-0066">ATP synthesis</keyword>
<evidence type="ECO:0000313" key="18">
    <source>
        <dbReference type="Proteomes" id="UP000182149"/>
    </source>
</evidence>
<dbReference type="Proteomes" id="UP000813384">
    <property type="component" value="Unassembled WGS sequence"/>
</dbReference>
<feature type="coiled-coil region" evidence="15">
    <location>
        <begin position="104"/>
        <end position="143"/>
    </location>
</feature>
<keyword evidence="5 13" id="KW-0812">Transmembrane</keyword>
<evidence type="ECO:0000256" key="8">
    <source>
        <dbReference type="ARBA" id="ARBA00023065"/>
    </source>
</evidence>
<evidence type="ECO:0000256" key="6">
    <source>
        <dbReference type="ARBA" id="ARBA00022781"/>
    </source>
</evidence>
<comment type="subcellular location">
    <subcellularLocation>
        <location evidence="13">Cell membrane</location>
        <topology evidence="13">Single-pass membrane protein</topology>
    </subcellularLocation>
    <subcellularLocation>
        <location evidence="12">Endomembrane system</location>
        <topology evidence="12">Single-pass membrane protein</topology>
    </subcellularLocation>
</comment>
<dbReference type="HAMAP" id="MF_01398">
    <property type="entry name" value="ATP_synth_b_bprime"/>
    <property type="match status" value="1"/>
</dbReference>
<dbReference type="EMBL" id="JXKD01000003">
    <property type="protein sequence ID" value="OJG11498.1"/>
    <property type="molecule type" value="Genomic_DNA"/>
</dbReference>